<dbReference type="EMBL" id="JAWWMZ010000025">
    <property type="protein sequence ID" value="MDX4958088.1"/>
    <property type="molecule type" value="Genomic_DNA"/>
</dbReference>
<dbReference type="RefSeq" id="WP_319077092.1">
    <property type="nucleotide sequence ID" value="NZ_JAWWMZ010000025.1"/>
</dbReference>
<evidence type="ECO:0000313" key="2">
    <source>
        <dbReference type="EMBL" id="MDX4958088.1"/>
    </source>
</evidence>
<dbReference type="AlphaFoldDB" id="A0AAJ2R6L9"/>
<reference evidence="2" key="1">
    <citation type="submission" date="2023-11" db="EMBL/GenBank/DDBJ databases">
        <title>Identification and selenium tolerance of Delftia acidovorans R3-25.</title>
        <authorList>
            <person name="Zhang S."/>
            <person name="Liu Y."/>
            <person name="Guo Y."/>
        </authorList>
    </citation>
    <scope>NUCLEOTIDE SEQUENCE</scope>
    <source>
        <strain evidence="2">R3-25</strain>
    </source>
</reference>
<evidence type="ECO:0000313" key="3">
    <source>
        <dbReference type="Proteomes" id="UP001287445"/>
    </source>
</evidence>
<sequence length="72" mass="8335">MSENTSPDASPDASPELIERYRQRARELRENATRIEDELRAVEEKKAELQITLARIRGAVQVLEEIIDEKTR</sequence>
<name>A0AAJ2R6L9_DELAC</name>
<organism evidence="2 3">
    <name type="scientific">Delftia acidovorans</name>
    <name type="common">Pseudomonas acidovorans</name>
    <name type="synonym">Comamonas acidovorans</name>
    <dbReference type="NCBI Taxonomy" id="80866"/>
    <lineage>
        <taxon>Bacteria</taxon>
        <taxon>Pseudomonadati</taxon>
        <taxon>Pseudomonadota</taxon>
        <taxon>Betaproteobacteria</taxon>
        <taxon>Burkholderiales</taxon>
        <taxon>Comamonadaceae</taxon>
        <taxon>Delftia</taxon>
    </lineage>
</organism>
<proteinExistence type="predicted"/>
<protein>
    <submittedName>
        <fullName evidence="2">Uncharacterized protein</fullName>
    </submittedName>
</protein>
<evidence type="ECO:0000256" key="1">
    <source>
        <dbReference type="SAM" id="Coils"/>
    </source>
</evidence>
<keyword evidence="1" id="KW-0175">Coiled coil</keyword>
<dbReference type="Proteomes" id="UP001287445">
    <property type="component" value="Unassembled WGS sequence"/>
</dbReference>
<comment type="caution">
    <text evidence="2">The sequence shown here is derived from an EMBL/GenBank/DDBJ whole genome shotgun (WGS) entry which is preliminary data.</text>
</comment>
<gene>
    <name evidence="2" type="ORF">SGN30_32100</name>
</gene>
<feature type="coiled-coil region" evidence="1">
    <location>
        <begin position="18"/>
        <end position="59"/>
    </location>
</feature>
<accession>A0AAJ2R6L9</accession>